<dbReference type="GO" id="GO:0046523">
    <property type="term" value="F:S-methyl-5-thioribose-1-phosphate isomerase activity"/>
    <property type="evidence" value="ECO:0007669"/>
    <property type="project" value="TreeGrafter"/>
</dbReference>
<evidence type="ECO:0000313" key="5">
    <source>
        <dbReference type="Proteomes" id="UP000799640"/>
    </source>
</evidence>
<evidence type="ECO:0000256" key="3">
    <source>
        <dbReference type="SAM" id="Phobius"/>
    </source>
</evidence>
<accession>A0A6G1HNQ2</accession>
<keyword evidence="3" id="KW-0472">Membrane</keyword>
<evidence type="ECO:0000313" key="4">
    <source>
        <dbReference type="EMBL" id="KAF2397467.1"/>
    </source>
</evidence>
<gene>
    <name evidence="4" type="ORF">EJ06DRAFT_533071</name>
</gene>
<sequence length="402" mass="44102">MSVVLYAIKDIITDYQSGASDLAIQALQALEELNDKYLSSSLHPDERWNQLCAAGLALGTCRPAMGAAILGVISQALVDVRSEWDRTGARRKRDDGDDTYAQAFAGLALGSAVSAEYRLIPRITDQFIAYVRQLTAHTNPPTPLRILTLSSSSTLLQCLSSAILDHNTAPFDICILESRPGCEGAAFALSLLDMLEENPLFSHRATVTVAPDSHAALLAQDVDLLLLGADHIAPNGDVCNKTGSRVAASVARAVRPDSRVVVVSQTSKITNDHREPEEHDAEEVTRMWEGVDAEQLARYTASGALRVKNVYFEYVPADLIDAYITGHGKLDVEDIQSIAEHRKKREEDLFSSSEVQEEARRMIKREDWQSLIILYIGTVLISLALSIRLPGYFPSYGFSSQE</sequence>
<proteinExistence type="inferred from homology"/>
<keyword evidence="4" id="KW-0808">Transferase</keyword>
<dbReference type="GO" id="GO:0016740">
    <property type="term" value="F:transferase activity"/>
    <property type="evidence" value="ECO:0007669"/>
    <property type="project" value="UniProtKB-KW"/>
</dbReference>
<dbReference type="PANTHER" id="PTHR43475">
    <property type="entry name" value="METHYLTHIORIBOSE-1-PHOSPHATE ISOMERASE"/>
    <property type="match status" value="1"/>
</dbReference>
<dbReference type="InterPro" id="IPR042529">
    <property type="entry name" value="IF_2B-like_C"/>
</dbReference>
<organism evidence="4 5">
    <name type="scientific">Trichodelitschia bisporula</name>
    <dbReference type="NCBI Taxonomy" id="703511"/>
    <lineage>
        <taxon>Eukaryota</taxon>
        <taxon>Fungi</taxon>
        <taxon>Dikarya</taxon>
        <taxon>Ascomycota</taxon>
        <taxon>Pezizomycotina</taxon>
        <taxon>Dothideomycetes</taxon>
        <taxon>Dothideomycetes incertae sedis</taxon>
        <taxon>Phaeotrichales</taxon>
        <taxon>Phaeotrichaceae</taxon>
        <taxon>Trichodelitschia</taxon>
    </lineage>
</organism>
<keyword evidence="3" id="KW-1133">Transmembrane helix</keyword>
<feature type="transmembrane region" description="Helical" evidence="3">
    <location>
        <begin position="370"/>
        <end position="389"/>
    </location>
</feature>
<dbReference type="EMBL" id="ML996703">
    <property type="protein sequence ID" value="KAF2397467.1"/>
    <property type="molecule type" value="Genomic_DNA"/>
</dbReference>
<dbReference type="PANTHER" id="PTHR43475:SF3">
    <property type="entry name" value="TRANSLATION INITIATION FACTOR EIF-2B SUBUNIT FAMILY PROTEIN (AFU_ORTHOLOGUE AFUA_2G14290)"/>
    <property type="match status" value="1"/>
</dbReference>
<keyword evidence="5" id="KW-1185">Reference proteome</keyword>
<dbReference type="InterPro" id="IPR037171">
    <property type="entry name" value="NagB/RpiA_transferase-like"/>
</dbReference>
<protein>
    <submittedName>
        <fullName evidence="4">Nagb/rpia/CoA transferase-like protein</fullName>
    </submittedName>
</protein>
<keyword evidence="3" id="KW-0812">Transmembrane</keyword>
<dbReference type="GO" id="GO:0019509">
    <property type="term" value="P:L-methionine salvage from methylthioadenosine"/>
    <property type="evidence" value="ECO:0007669"/>
    <property type="project" value="TreeGrafter"/>
</dbReference>
<dbReference type="Proteomes" id="UP000799640">
    <property type="component" value="Unassembled WGS sequence"/>
</dbReference>
<dbReference type="SUPFAM" id="SSF100950">
    <property type="entry name" value="NagB/RpiA/CoA transferase-like"/>
    <property type="match status" value="1"/>
</dbReference>
<dbReference type="Gene3D" id="3.40.50.10470">
    <property type="entry name" value="Translation initiation factor eif-2b, domain 2"/>
    <property type="match status" value="1"/>
</dbReference>
<comment type="similarity">
    <text evidence="1 2">Belongs to the eIF-2B alpha/beta/delta subunits family.</text>
</comment>
<dbReference type="InterPro" id="IPR000649">
    <property type="entry name" value="IF-2B-related"/>
</dbReference>
<dbReference type="Pfam" id="PF01008">
    <property type="entry name" value="IF-2B"/>
    <property type="match status" value="1"/>
</dbReference>
<evidence type="ECO:0000256" key="2">
    <source>
        <dbReference type="RuleBase" id="RU003814"/>
    </source>
</evidence>
<dbReference type="AlphaFoldDB" id="A0A6G1HNQ2"/>
<name>A0A6G1HNQ2_9PEZI</name>
<evidence type="ECO:0000256" key="1">
    <source>
        <dbReference type="ARBA" id="ARBA00007251"/>
    </source>
</evidence>
<dbReference type="OrthoDB" id="206213at2759"/>
<reference evidence="4" key="1">
    <citation type="journal article" date="2020" name="Stud. Mycol.">
        <title>101 Dothideomycetes genomes: a test case for predicting lifestyles and emergence of pathogens.</title>
        <authorList>
            <person name="Haridas S."/>
            <person name="Albert R."/>
            <person name="Binder M."/>
            <person name="Bloem J."/>
            <person name="Labutti K."/>
            <person name="Salamov A."/>
            <person name="Andreopoulos B."/>
            <person name="Baker S."/>
            <person name="Barry K."/>
            <person name="Bills G."/>
            <person name="Bluhm B."/>
            <person name="Cannon C."/>
            <person name="Castanera R."/>
            <person name="Culley D."/>
            <person name="Daum C."/>
            <person name="Ezra D."/>
            <person name="Gonzalez J."/>
            <person name="Henrissat B."/>
            <person name="Kuo A."/>
            <person name="Liang C."/>
            <person name="Lipzen A."/>
            <person name="Lutzoni F."/>
            <person name="Magnuson J."/>
            <person name="Mondo S."/>
            <person name="Nolan M."/>
            <person name="Ohm R."/>
            <person name="Pangilinan J."/>
            <person name="Park H.-J."/>
            <person name="Ramirez L."/>
            <person name="Alfaro M."/>
            <person name="Sun H."/>
            <person name="Tritt A."/>
            <person name="Yoshinaga Y."/>
            <person name="Zwiers L.-H."/>
            <person name="Turgeon B."/>
            <person name="Goodwin S."/>
            <person name="Spatafora J."/>
            <person name="Crous P."/>
            <person name="Grigoriev I."/>
        </authorList>
    </citation>
    <scope>NUCLEOTIDE SEQUENCE</scope>
    <source>
        <strain evidence="4">CBS 262.69</strain>
    </source>
</reference>